<dbReference type="eggNOG" id="COG3655">
    <property type="taxonomic scope" value="Bacteria"/>
</dbReference>
<dbReference type="InterPro" id="IPR010982">
    <property type="entry name" value="Lambda_DNA-bd_dom_sf"/>
</dbReference>
<dbReference type="SUPFAM" id="SSF47413">
    <property type="entry name" value="lambda repressor-like DNA-binding domains"/>
    <property type="match status" value="1"/>
</dbReference>
<feature type="domain" description="HTH cro/C1-type" evidence="1">
    <location>
        <begin position="8"/>
        <end position="64"/>
    </location>
</feature>
<proteinExistence type="predicted"/>
<evidence type="ECO:0000313" key="3">
    <source>
        <dbReference type="Proteomes" id="UP000010478"/>
    </source>
</evidence>
<dbReference type="OrthoDB" id="2364157at2"/>
<accession>K9VIU0</accession>
<dbReference type="KEGG" id="oni:Osc7112_3022"/>
<evidence type="ECO:0000259" key="1">
    <source>
        <dbReference type="PROSITE" id="PS50943"/>
    </source>
</evidence>
<dbReference type="Gene3D" id="1.10.260.40">
    <property type="entry name" value="lambda repressor-like DNA-binding domains"/>
    <property type="match status" value="1"/>
</dbReference>
<evidence type="ECO:0000313" key="2">
    <source>
        <dbReference type="EMBL" id="AFZ07417.1"/>
    </source>
</evidence>
<dbReference type="PROSITE" id="PS50943">
    <property type="entry name" value="HTH_CROC1"/>
    <property type="match status" value="1"/>
</dbReference>
<organism evidence="2 3">
    <name type="scientific">Phormidium nigroviride PCC 7112</name>
    <dbReference type="NCBI Taxonomy" id="179408"/>
    <lineage>
        <taxon>Bacteria</taxon>
        <taxon>Bacillati</taxon>
        <taxon>Cyanobacteriota</taxon>
        <taxon>Cyanophyceae</taxon>
        <taxon>Oscillatoriophycideae</taxon>
        <taxon>Oscillatoriales</taxon>
        <taxon>Oscillatoriaceae</taxon>
        <taxon>Phormidium</taxon>
    </lineage>
</organism>
<reference evidence="2 3" key="1">
    <citation type="submission" date="2012-05" db="EMBL/GenBank/DDBJ databases">
        <title>Finished chromosome of genome of Oscillatoria sp. PCC 7112.</title>
        <authorList>
            <consortium name="US DOE Joint Genome Institute"/>
            <person name="Gugger M."/>
            <person name="Coursin T."/>
            <person name="Rippka R."/>
            <person name="Tandeau De Marsac N."/>
            <person name="Huntemann M."/>
            <person name="Wei C.-L."/>
            <person name="Han J."/>
            <person name="Detter J.C."/>
            <person name="Han C."/>
            <person name="Tapia R."/>
            <person name="Davenport K."/>
            <person name="Daligault H."/>
            <person name="Erkkila T."/>
            <person name="Gu W."/>
            <person name="Munk A.C.C."/>
            <person name="Teshima H."/>
            <person name="Xu Y."/>
            <person name="Chain P."/>
            <person name="Chen A."/>
            <person name="Krypides N."/>
            <person name="Mavromatis K."/>
            <person name="Markowitz V."/>
            <person name="Szeto E."/>
            <person name="Ivanova N."/>
            <person name="Mikhailova N."/>
            <person name="Ovchinnikova G."/>
            <person name="Pagani I."/>
            <person name="Pati A."/>
            <person name="Goodwin L."/>
            <person name="Peters L."/>
            <person name="Pitluck S."/>
            <person name="Woyke T."/>
            <person name="Kerfeld C."/>
        </authorList>
    </citation>
    <scope>NUCLEOTIDE SEQUENCE [LARGE SCALE GENOMIC DNA]</scope>
    <source>
        <strain evidence="2 3">PCC 7112</strain>
    </source>
</reference>
<dbReference type="Pfam" id="PF13443">
    <property type="entry name" value="HTH_26"/>
    <property type="match status" value="1"/>
</dbReference>
<dbReference type="RefSeq" id="WP_015176697.1">
    <property type="nucleotide sequence ID" value="NC_019729.1"/>
</dbReference>
<keyword evidence="3" id="KW-1185">Reference proteome</keyword>
<sequence length="70" mass="7979">MGRIRLRVREFARDKGWNLTEVSKRTGIPYTTIVTYANSPGMATVDYTALDKMARAFDIAIEDLVEILEQ</sequence>
<dbReference type="EMBL" id="CP003614">
    <property type="protein sequence ID" value="AFZ07417.1"/>
    <property type="molecule type" value="Genomic_DNA"/>
</dbReference>
<gene>
    <name evidence="2" type="ORF">Osc7112_3022</name>
</gene>
<dbReference type="HOGENOM" id="CLU_182079_0_0_3"/>
<protein>
    <submittedName>
        <fullName evidence="2">Helix-turn-helix domain protein</fullName>
    </submittedName>
</protein>
<dbReference type="InterPro" id="IPR001387">
    <property type="entry name" value="Cro/C1-type_HTH"/>
</dbReference>
<dbReference type="CDD" id="cd00093">
    <property type="entry name" value="HTH_XRE"/>
    <property type="match status" value="1"/>
</dbReference>
<dbReference type="Proteomes" id="UP000010478">
    <property type="component" value="Chromosome"/>
</dbReference>
<name>K9VIU0_9CYAN</name>
<dbReference type="STRING" id="179408.Osc7112_3022"/>
<dbReference type="AlphaFoldDB" id="K9VIU0"/>
<dbReference type="GO" id="GO:0003677">
    <property type="term" value="F:DNA binding"/>
    <property type="evidence" value="ECO:0007669"/>
    <property type="project" value="InterPro"/>
</dbReference>
<dbReference type="SMART" id="SM00530">
    <property type="entry name" value="HTH_XRE"/>
    <property type="match status" value="1"/>
</dbReference>